<dbReference type="HOGENOM" id="CLU_456824_0_0_2"/>
<protein>
    <submittedName>
        <fullName evidence="1">Uncharacterized protein</fullName>
    </submittedName>
</protein>
<evidence type="ECO:0000313" key="2">
    <source>
        <dbReference type="Proteomes" id="UP000001941"/>
    </source>
</evidence>
<name>Q2FT69_METHJ</name>
<dbReference type="AlphaFoldDB" id="Q2FT69"/>
<dbReference type="PANTHER" id="PTHR42754">
    <property type="entry name" value="ENDOGLUCANASE"/>
    <property type="match status" value="1"/>
</dbReference>
<dbReference type="STRING" id="323259.Mhun_3046"/>
<keyword evidence="2" id="KW-1185">Reference proteome</keyword>
<evidence type="ECO:0000313" key="1">
    <source>
        <dbReference type="EMBL" id="ABD42733.1"/>
    </source>
</evidence>
<dbReference type="eggNOG" id="arCOG02559">
    <property type="taxonomic scope" value="Archaea"/>
</dbReference>
<dbReference type="PANTHER" id="PTHR42754:SF1">
    <property type="entry name" value="LIPOPROTEIN"/>
    <property type="match status" value="1"/>
</dbReference>
<accession>Q2FT69</accession>
<gene>
    <name evidence="1" type="ordered locus">Mhun_3046</name>
</gene>
<dbReference type="InterPro" id="IPR036439">
    <property type="entry name" value="Dockerin_dom_sf"/>
</dbReference>
<dbReference type="SUPFAM" id="SSF63446">
    <property type="entry name" value="Type I dockerin domain"/>
    <property type="match status" value="1"/>
</dbReference>
<organism evidence="1 2">
    <name type="scientific">Methanospirillum hungatei JF-1 (strain ATCC 27890 / DSM 864 / NBRC 100397 / JF-1)</name>
    <dbReference type="NCBI Taxonomy" id="323259"/>
    <lineage>
        <taxon>Archaea</taxon>
        <taxon>Methanobacteriati</taxon>
        <taxon>Methanobacteriota</taxon>
        <taxon>Stenosarchaea group</taxon>
        <taxon>Methanomicrobia</taxon>
        <taxon>Methanomicrobiales</taxon>
        <taxon>Methanospirillaceae</taxon>
        <taxon>Methanospirillum</taxon>
    </lineage>
</organism>
<dbReference type="Proteomes" id="UP000001941">
    <property type="component" value="Chromosome"/>
</dbReference>
<dbReference type="SUPFAM" id="SSF50998">
    <property type="entry name" value="Quinoprotein alcohol dehydrogenase-like"/>
    <property type="match status" value="2"/>
</dbReference>
<dbReference type="KEGG" id="mhu:Mhun_3046"/>
<dbReference type="EnsemblBacteria" id="ABD42733">
    <property type="protein sequence ID" value="ABD42733"/>
    <property type="gene ID" value="Mhun_3046"/>
</dbReference>
<reference evidence="2" key="1">
    <citation type="journal article" date="2016" name="Stand. Genomic Sci.">
        <title>Complete genome sequence of Methanospirillum hungatei type strain JF1.</title>
        <authorList>
            <person name="Gunsalus R.P."/>
            <person name="Cook L.E."/>
            <person name="Crable B."/>
            <person name="Rohlin L."/>
            <person name="McDonald E."/>
            <person name="Mouttaki H."/>
            <person name="Sieber J.R."/>
            <person name="Poweleit N."/>
            <person name="Zhou H."/>
            <person name="Lapidus A.L."/>
            <person name="Daligault H.E."/>
            <person name="Land M."/>
            <person name="Gilna P."/>
            <person name="Ivanova N."/>
            <person name="Kyrpides N."/>
            <person name="Culley D.E."/>
            <person name="McInerney M.J."/>
        </authorList>
    </citation>
    <scope>NUCLEOTIDE SEQUENCE [LARGE SCALE GENOMIC DNA]</scope>
    <source>
        <strain evidence="2">ATCC 27890 / DSM 864 / NBRC 100397 / JF-1</strain>
    </source>
</reference>
<sequence length="528" mass="56036">MLRHYSLILFGVLAILPVMVCGAAPGDILKNQVFGLPEGAEWGYGLDTSPDGNTTVCGVAYPDQSINLEHLGNGDAWVLRFDTNGSIIWEKLFGGNETDYALSVRNLPDGGAAVIGTTGSYNGDVTGYHGNGDLWFINLGPDGNIRWDRALGGSLTDEGSDVVLLPDRGYVLCGYTMSSDGYTRRQLGGGDLWLIRLDRNGTVLWEQTYGGSRRDSGASITLTGDNSLVACGNTNSTDGMVSGNRTSSDVWVIKTDLNGTVIWERSFGGSGLEWGHSVIELTSGDLMVAAVTASGDGDVGKNHGAGDVWLMRITPDGTLVWKQTYGGSFSDNVWKLEPSPGGGAYLVGDSYSVDGHFTGNHGESDLLIAEVDGDGNLLWYRQIGGSSVDRGSWVKHTNADTLMITGMTASSDGDISGDHSSGDLWILEVEGSTAQPVSESEPLPAMTIPAEPAIGPLGGDGPVPTDPDGDGRYEDMNGNGKTDLQDPTVFFKYFSWLQSQGYVSAFDFNENGALDLSDVQALFTEIQS</sequence>
<proteinExistence type="predicted"/>
<dbReference type="InParanoid" id="Q2FT69"/>
<dbReference type="GO" id="GO:0000272">
    <property type="term" value="P:polysaccharide catabolic process"/>
    <property type="evidence" value="ECO:0007669"/>
    <property type="project" value="InterPro"/>
</dbReference>
<dbReference type="EMBL" id="CP000254">
    <property type="protein sequence ID" value="ABD42733.1"/>
    <property type="molecule type" value="Genomic_DNA"/>
</dbReference>
<dbReference type="InterPro" id="IPR011047">
    <property type="entry name" value="Quinoprotein_ADH-like_sf"/>
</dbReference>